<feature type="binding site" evidence="16">
    <location>
        <position position="28"/>
    </location>
    <ligand>
        <name>Mg(2+)</name>
        <dbReference type="ChEBI" id="CHEBI:18420"/>
        <label>2</label>
    </ligand>
</feature>
<dbReference type="PANTHER" id="PTHR43185">
    <property type="entry name" value="FERROUS IRON TRANSPORT PROTEIN B"/>
    <property type="match status" value="1"/>
</dbReference>
<evidence type="ECO:0000256" key="9">
    <source>
        <dbReference type="ARBA" id="ARBA00022989"/>
    </source>
</evidence>
<keyword evidence="9 17" id="KW-1133">Transmembrane helix</keyword>
<feature type="binding site" evidence="15">
    <location>
        <begin position="122"/>
        <end position="125"/>
    </location>
    <ligand>
        <name>GTP</name>
        <dbReference type="ChEBI" id="CHEBI:37565"/>
        <label>1</label>
    </ligand>
</feature>
<dbReference type="NCBIfam" id="TIGR00437">
    <property type="entry name" value="feoB"/>
    <property type="match status" value="1"/>
</dbReference>
<evidence type="ECO:0000256" key="14">
    <source>
        <dbReference type="NCBIfam" id="TIGR00437"/>
    </source>
</evidence>
<dbReference type="InterPro" id="IPR005225">
    <property type="entry name" value="Small_GTP-bd"/>
</dbReference>
<sequence length="714" mass="79675">MVESLGDKMNIKIGLAGNPNCGKTTLFNLLTGSNQYVGNWSGVTVERKEGILKNHNNITITDLPGIYSLSPYSPEEVVARNYLVNEKPNVIINIVDGTKLERNLYLTLQLMEIGVPIVVAINMMDVVRKNGGKIYIEKLSKMLGVQVVEISALKNLGIDNLISKTIQVANNKTSPPIFMKYNSNIENTLQFIESKINNNSTKEKSRYYSVKIFEKDKYILNSLNLNLETINKINSKINSCEELYNDESVALIINERYKFVEVLLSNCYSGCSKSCDSSNKVDNILLGKYTAIPIFILIIFLIYHISVSLVGNLTSDFITSVIFDDFLSNSIKTFLTTINCSNILISLICDGIINGVGSVIAFVPELIALFFFLGILEDIGYMSRIAFIMDKLFRKFGLSGKSIIPLLISSGCGVPAIMSTKTIENKKQKIITVITTTNVPCSAKLQIIALISSRIFSNNFLVAPIIYFSSIIFVLISSLILSNLIIITTTDSPFIMEIPNYHLPSLSTICSHLFQRIKAFLIKAGTVLVVACIIIWLLSNFGFANGKFTYLNGENQNNSLMCYFSASISNVFYPLGFNNWQCIGATFSGVFAKENIVSSLNVFLNSNETIKSILPTYSSSISFLVFNLLNSPCIASIIAMKKELVSRKLFIFALLYQNIFAYIISLIIYQLIGFFIGEVQLNIFTIISIFFVGIIINILLKKNILKFRRFCSVY</sequence>
<keyword evidence="3 17" id="KW-0813">Transport</keyword>
<dbReference type="EMBL" id="CP039381">
    <property type="protein sequence ID" value="QCT07394.1"/>
    <property type="molecule type" value="Genomic_DNA"/>
</dbReference>
<evidence type="ECO:0000313" key="20">
    <source>
        <dbReference type="Proteomes" id="UP000301475"/>
    </source>
</evidence>
<feature type="domain" description="FeoB-type G" evidence="18">
    <location>
        <begin position="10"/>
        <end position="171"/>
    </location>
</feature>
<evidence type="ECO:0000256" key="17">
    <source>
        <dbReference type="RuleBase" id="RU362098"/>
    </source>
</evidence>
<evidence type="ECO:0000256" key="4">
    <source>
        <dbReference type="ARBA" id="ARBA00022475"/>
    </source>
</evidence>
<dbReference type="Gene3D" id="1.10.287.1770">
    <property type="match status" value="1"/>
</dbReference>
<feature type="transmembrane region" description="Helical" evidence="17">
    <location>
        <begin position="396"/>
        <end position="418"/>
    </location>
</feature>
<feature type="transmembrane region" description="Helical" evidence="17">
    <location>
        <begin position="649"/>
        <end position="675"/>
    </location>
</feature>
<dbReference type="KEGG" id="ruj:E5Z56_08500"/>
<dbReference type="SUPFAM" id="SSF52540">
    <property type="entry name" value="P-loop containing nucleoside triphosphate hydrolases"/>
    <property type="match status" value="1"/>
</dbReference>
<feature type="transmembrane region" description="Helical" evidence="17">
    <location>
        <begin position="289"/>
        <end position="311"/>
    </location>
</feature>
<evidence type="ECO:0000256" key="6">
    <source>
        <dbReference type="ARBA" id="ARBA00022519"/>
    </source>
</evidence>
<protein>
    <recommendedName>
        <fullName evidence="14 17">Ferrous iron transport protein B</fullName>
    </recommendedName>
</protein>
<keyword evidence="16" id="KW-0460">Magnesium</keyword>
<dbReference type="InterPro" id="IPR027417">
    <property type="entry name" value="P-loop_NTPase"/>
</dbReference>
<feature type="binding site" evidence="16">
    <location>
        <position position="31"/>
    </location>
    <ligand>
        <name>Mg(2+)</name>
        <dbReference type="ChEBI" id="CHEBI:18420"/>
        <label>2</label>
    </ligand>
</feature>
<feature type="transmembrane region" description="Helical" evidence="17">
    <location>
        <begin position="681"/>
        <end position="700"/>
    </location>
</feature>
<evidence type="ECO:0000256" key="2">
    <source>
        <dbReference type="ARBA" id="ARBA00004429"/>
    </source>
</evidence>
<evidence type="ECO:0000256" key="7">
    <source>
        <dbReference type="ARBA" id="ARBA00022692"/>
    </source>
</evidence>
<keyword evidence="7 17" id="KW-0812">Transmembrane</keyword>
<dbReference type="Pfam" id="PF17910">
    <property type="entry name" value="FeoB_Cyto"/>
    <property type="match status" value="1"/>
</dbReference>
<dbReference type="GO" id="GO:0005525">
    <property type="term" value="F:GTP binding"/>
    <property type="evidence" value="ECO:0007669"/>
    <property type="project" value="UniProtKB-KW"/>
</dbReference>
<evidence type="ECO:0000313" key="19">
    <source>
        <dbReference type="EMBL" id="QCT07394.1"/>
    </source>
</evidence>
<evidence type="ECO:0000256" key="8">
    <source>
        <dbReference type="ARBA" id="ARBA00022741"/>
    </source>
</evidence>
<evidence type="ECO:0000256" key="10">
    <source>
        <dbReference type="ARBA" id="ARBA00023004"/>
    </source>
</evidence>
<feature type="transmembrane region" description="Helical" evidence="17">
    <location>
        <begin position="331"/>
        <end position="349"/>
    </location>
</feature>
<keyword evidence="13 17" id="KW-0472">Membrane</keyword>
<dbReference type="InterPro" id="IPR030389">
    <property type="entry name" value="G_FEOB_dom"/>
</dbReference>
<dbReference type="GO" id="GO:0005886">
    <property type="term" value="C:plasma membrane"/>
    <property type="evidence" value="ECO:0007669"/>
    <property type="project" value="UniProtKB-SubCell"/>
</dbReference>
<dbReference type="Gene3D" id="3.40.50.300">
    <property type="entry name" value="P-loop containing nucleotide triphosphate hydrolases"/>
    <property type="match status" value="1"/>
</dbReference>
<keyword evidence="8 15" id="KW-0547">Nucleotide-binding</keyword>
<feature type="transmembrane region" description="Helical" evidence="17">
    <location>
        <begin position="465"/>
        <end position="486"/>
    </location>
</feature>
<feature type="binding site" evidence="15">
    <location>
        <begin position="17"/>
        <end position="24"/>
    </location>
    <ligand>
        <name>GTP</name>
        <dbReference type="ChEBI" id="CHEBI:37565"/>
        <label>1</label>
    </ligand>
</feature>
<keyword evidence="6" id="KW-0997">Cell inner membrane</keyword>
<feature type="binding site" evidence="15">
    <location>
        <begin position="62"/>
        <end position="65"/>
    </location>
    <ligand>
        <name>GTP</name>
        <dbReference type="ChEBI" id="CHEBI:37565"/>
        <label>1</label>
    </ligand>
</feature>
<evidence type="ECO:0000259" key="18">
    <source>
        <dbReference type="PROSITE" id="PS51711"/>
    </source>
</evidence>
<dbReference type="Pfam" id="PF02421">
    <property type="entry name" value="FeoB_N"/>
    <property type="match status" value="1"/>
</dbReference>
<dbReference type="OrthoDB" id="9809127at2"/>
<evidence type="ECO:0000256" key="13">
    <source>
        <dbReference type="ARBA" id="ARBA00023136"/>
    </source>
</evidence>
<dbReference type="InterPro" id="IPR011640">
    <property type="entry name" value="Fe2_transport_prot_B_C"/>
</dbReference>
<reference evidence="19 20" key="1">
    <citation type="submission" date="2019-04" db="EMBL/GenBank/DDBJ databases">
        <authorList>
            <person name="Embree M."/>
            <person name="Gaffney J.R."/>
        </authorList>
    </citation>
    <scope>NUCLEOTIDE SEQUENCE [LARGE SCALE GENOMIC DNA]</scope>
    <source>
        <strain evidence="19 20">JE7A12</strain>
    </source>
</reference>
<dbReference type="Proteomes" id="UP000301475">
    <property type="component" value="Chromosome"/>
</dbReference>
<evidence type="ECO:0000256" key="5">
    <source>
        <dbReference type="ARBA" id="ARBA00022496"/>
    </source>
</evidence>
<feature type="binding site" evidence="16">
    <location>
        <position position="32"/>
    </location>
    <ligand>
        <name>Mg(2+)</name>
        <dbReference type="ChEBI" id="CHEBI:18420"/>
        <label>2</label>
    </ligand>
</feature>
<dbReference type="CDD" id="cd01879">
    <property type="entry name" value="FeoB"/>
    <property type="match status" value="1"/>
</dbReference>
<dbReference type="InterPro" id="IPR011642">
    <property type="entry name" value="Gate_dom"/>
</dbReference>
<feature type="transmembrane region" description="Helical" evidence="17">
    <location>
        <begin position="356"/>
        <end position="376"/>
    </location>
</feature>
<dbReference type="Pfam" id="PF07664">
    <property type="entry name" value="FeoB_C"/>
    <property type="match status" value="1"/>
</dbReference>
<keyword evidence="12 15" id="KW-0342">GTP-binding</keyword>
<keyword evidence="5 17" id="KW-0410">Iron transport</keyword>
<name>A0A4P8XY03_9FIRM</name>
<organism evidence="19 20">
    <name type="scientific">Ruminococcus bovis</name>
    <dbReference type="NCBI Taxonomy" id="2564099"/>
    <lineage>
        <taxon>Bacteria</taxon>
        <taxon>Bacillati</taxon>
        <taxon>Bacillota</taxon>
        <taxon>Clostridia</taxon>
        <taxon>Eubacteriales</taxon>
        <taxon>Oscillospiraceae</taxon>
        <taxon>Ruminococcus</taxon>
    </lineage>
</organism>
<dbReference type="NCBIfam" id="TIGR00231">
    <property type="entry name" value="small_GTP"/>
    <property type="match status" value="1"/>
</dbReference>
<feature type="transmembrane region" description="Helical" evidence="17">
    <location>
        <begin position="621"/>
        <end position="640"/>
    </location>
</feature>
<dbReference type="InterPro" id="IPR003373">
    <property type="entry name" value="Fe2_transport_prot-B"/>
</dbReference>
<evidence type="ECO:0000256" key="11">
    <source>
        <dbReference type="ARBA" id="ARBA00023065"/>
    </source>
</evidence>
<feature type="binding site" evidence="15">
    <location>
        <begin position="42"/>
        <end position="46"/>
    </location>
    <ligand>
        <name>GTP</name>
        <dbReference type="ChEBI" id="CHEBI:37565"/>
        <label>1</label>
    </ligand>
</feature>
<comment type="function">
    <text evidence="1 17">Probable transporter of a GTP-driven Fe(2+) uptake system.</text>
</comment>
<proteinExistence type="inferred from homology"/>
<evidence type="ECO:0000256" key="1">
    <source>
        <dbReference type="ARBA" id="ARBA00003926"/>
    </source>
</evidence>
<keyword evidence="4" id="KW-1003">Cell membrane</keyword>
<feature type="transmembrane region" description="Helical" evidence="17">
    <location>
        <begin position="520"/>
        <end position="538"/>
    </location>
</feature>
<keyword evidence="16" id="KW-0479">Metal-binding</keyword>
<comment type="subcellular location">
    <subcellularLocation>
        <location evidence="2">Cell inner membrane</location>
        <topology evidence="2">Multi-pass membrane protein</topology>
    </subcellularLocation>
    <subcellularLocation>
        <location evidence="17">Cell membrane</location>
        <topology evidence="17">Multi-pass membrane protein</topology>
    </subcellularLocation>
</comment>
<dbReference type="PROSITE" id="PS51711">
    <property type="entry name" value="G_FEOB"/>
    <property type="match status" value="1"/>
</dbReference>
<evidence type="ECO:0000256" key="3">
    <source>
        <dbReference type="ARBA" id="ARBA00022448"/>
    </source>
</evidence>
<dbReference type="Pfam" id="PF07670">
    <property type="entry name" value="Gate"/>
    <property type="match status" value="2"/>
</dbReference>
<evidence type="ECO:0000256" key="12">
    <source>
        <dbReference type="ARBA" id="ARBA00023134"/>
    </source>
</evidence>
<dbReference type="AlphaFoldDB" id="A0A4P8XY03"/>
<dbReference type="FunFam" id="3.40.50.300:FF:000426">
    <property type="entry name" value="Ferrous iron transport protein B"/>
    <property type="match status" value="1"/>
</dbReference>
<keyword evidence="10 17" id="KW-0408">Iron</keyword>
<dbReference type="InterPro" id="IPR041069">
    <property type="entry name" value="FeoB_Cyto"/>
</dbReference>
<keyword evidence="11" id="KW-0406">Ion transport</keyword>
<dbReference type="PANTHER" id="PTHR43185:SF1">
    <property type="entry name" value="FE(2+) TRANSPORTER FEOB"/>
    <property type="match status" value="1"/>
</dbReference>
<dbReference type="GO" id="GO:0015093">
    <property type="term" value="F:ferrous iron transmembrane transporter activity"/>
    <property type="evidence" value="ECO:0007669"/>
    <property type="project" value="UniProtKB-UniRule"/>
</dbReference>
<evidence type="ECO:0000256" key="16">
    <source>
        <dbReference type="PIRSR" id="PIRSR603373-2"/>
    </source>
</evidence>
<dbReference type="InterPro" id="IPR050860">
    <property type="entry name" value="FeoB_GTPase"/>
</dbReference>
<dbReference type="GO" id="GO:0046872">
    <property type="term" value="F:metal ion binding"/>
    <property type="evidence" value="ECO:0007669"/>
    <property type="project" value="UniProtKB-KW"/>
</dbReference>
<accession>A0A4P8XY03</accession>
<comment type="similarity">
    <text evidence="17">Belongs to the TRAFAC class TrmE-Era-EngA-EngB-Septin-like GTPase superfamily. FeoB GTPase (TC 9.A.8) family.</text>
</comment>
<evidence type="ECO:0000256" key="15">
    <source>
        <dbReference type="PIRSR" id="PIRSR603373-1"/>
    </source>
</evidence>
<gene>
    <name evidence="19" type="primary">feoB</name>
    <name evidence="19" type="ORF">E5Z56_08500</name>
</gene>
<keyword evidence="20" id="KW-1185">Reference proteome</keyword>